<dbReference type="PANTHER" id="PTHR44523:SF1">
    <property type="entry name" value="TETRATRICOPEPTIDE REPEAT PROTEIN 13"/>
    <property type="match status" value="1"/>
</dbReference>
<feature type="repeat" description="TPR" evidence="1">
    <location>
        <begin position="305"/>
        <end position="338"/>
    </location>
</feature>
<dbReference type="PROSITE" id="PS50005">
    <property type="entry name" value="TPR"/>
    <property type="match status" value="4"/>
</dbReference>
<reference evidence="2" key="1">
    <citation type="journal article" date="2014" name="Nat. Commun.">
        <title>The rainbow trout genome provides novel insights into evolution after whole-genome duplication in vertebrates.</title>
        <authorList>
            <person name="Berthelot C."/>
            <person name="Brunet F."/>
            <person name="Chalopin D."/>
            <person name="Juanchich A."/>
            <person name="Bernard M."/>
            <person name="Noel B."/>
            <person name="Bento P."/>
            <person name="Da Silva C."/>
            <person name="Labadie K."/>
            <person name="Alberti A."/>
            <person name="Aury J.M."/>
            <person name="Louis A."/>
            <person name="Dehais P."/>
            <person name="Bardou P."/>
            <person name="Montfort J."/>
            <person name="Klopp C."/>
            <person name="Cabau C."/>
            <person name="Gaspin C."/>
            <person name="Thorgaard G.H."/>
            <person name="Boussaha M."/>
            <person name="Quillet E."/>
            <person name="Guyomard R."/>
            <person name="Galiana D."/>
            <person name="Bobe J."/>
            <person name="Volff J.N."/>
            <person name="Genet C."/>
            <person name="Wincker P."/>
            <person name="Jaillon O."/>
            <person name="Roest Crollius H."/>
            <person name="Guiguen Y."/>
        </authorList>
    </citation>
    <scope>NUCLEOTIDE SEQUENCE [LARGE SCALE GENOMIC DNA]</scope>
</reference>
<keyword evidence="1" id="KW-0802">TPR repeat</keyword>
<sequence>MACSGSCDWFVLHRLEKSIKCWKLLTSGRSFAVWLAVWVERGRRYPGTTLPMLPRSSSHMKHNMAPACRGVVVVCLSFLYLSRAIFSTEHFSTLTFFNSELHKHGCSSPSEWEEYASDCESSILQLDSPDCEEGSNPPCESVFSLNAEKILSQAKLFIEQKRFPFAVDNHNTNEELAIGYVLIGNGLYDEAIKHFSLLLQGDPEVVSAIYGRGIAYGKKSLQARHQECRLGAVRPNRPEVYEQRAEILSPLGRISEALSDLSKAIQLQPSARLYRHRGTLLFISEDYVAAMEDFQQSLDLKKNQPIAMLYRGLTFFHRGMLKEAIETFKEALKLKSDFIDAYKSLGQAYRELGDFEAAMESFQKALMLNQNHIQSLQLRGMMLYHHGSLQEAIGNFKRCLQLEPYNEVCQYMKGLSHVAMGQFYEGIKAQTKVMLNDPLLGQKASSEYLKVKYLREYSRYLHSHLDIPVAEYNVDQDLPGNFKNHWAKNLPFLIEDYEEQPGLQPHIKDVLPQNFESYNTEVQKLICTADHLGALMQYNTPGFLPNRRIHRAMGLATLEVMQAMQRTWSNSKVRVNGKTRQMQWRDMFDIAVKWRRIADPDQPVLWLDQMPARSLSRGFNNHINLIRGQIINIRYLAYFEKILNFIKDRILVYHGTYNPRGLLEVRLALENVDKVEDLLPIMKQFNSKTRDGFTVNSKVPSLKDPGKEYDGFTITITGDRVGNMLFSVETQTTEERTQQYQSEIESIYKDLTAKGKALMLSTELGDADAVCNLILSLVYYFCNLMPLSRGSSVVAYSVVMGALMASGKEVIGRIPKGKLVDFEAMTTHSPDSFSKTAKNWMNLKSLPLWYQSLPSVAETFQTTRTMIEVLNTDSTSHCPKKS</sequence>
<dbReference type="InterPro" id="IPR019734">
    <property type="entry name" value="TPR_rpt"/>
</dbReference>
<dbReference type="InterPro" id="IPR011990">
    <property type="entry name" value="TPR-like_helical_dom_sf"/>
</dbReference>
<protein>
    <submittedName>
        <fullName evidence="2">Uncharacterized protein</fullName>
    </submittedName>
</protein>
<proteinExistence type="predicted"/>
<reference evidence="2" key="2">
    <citation type="submission" date="2014-03" db="EMBL/GenBank/DDBJ databases">
        <authorList>
            <person name="Genoscope - CEA"/>
        </authorList>
    </citation>
    <scope>NUCLEOTIDE SEQUENCE</scope>
</reference>
<organism evidence="2 3">
    <name type="scientific">Oncorhynchus mykiss</name>
    <name type="common">Rainbow trout</name>
    <name type="synonym">Salmo gairdneri</name>
    <dbReference type="NCBI Taxonomy" id="8022"/>
    <lineage>
        <taxon>Eukaryota</taxon>
        <taxon>Metazoa</taxon>
        <taxon>Chordata</taxon>
        <taxon>Craniata</taxon>
        <taxon>Vertebrata</taxon>
        <taxon>Euteleostomi</taxon>
        <taxon>Actinopterygii</taxon>
        <taxon>Neopterygii</taxon>
        <taxon>Teleostei</taxon>
        <taxon>Protacanthopterygii</taxon>
        <taxon>Salmoniformes</taxon>
        <taxon>Salmonidae</taxon>
        <taxon>Salmoninae</taxon>
        <taxon>Oncorhynchus</taxon>
    </lineage>
</organism>
<dbReference type="SUPFAM" id="SSF48452">
    <property type="entry name" value="TPR-like"/>
    <property type="match status" value="2"/>
</dbReference>
<feature type="repeat" description="TPR" evidence="1">
    <location>
        <begin position="271"/>
        <end position="304"/>
    </location>
</feature>
<name>A0A060W7U2_ONCMY</name>
<feature type="repeat" description="TPR" evidence="1">
    <location>
        <begin position="339"/>
        <end position="372"/>
    </location>
</feature>
<dbReference type="Gene3D" id="1.25.40.10">
    <property type="entry name" value="Tetratricopeptide repeat domain"/>
    <property type="match status" value="2"/>
</dbReference>
<accession>A0A060W7U2</accession>
<dbReference type="PANTHER" id="PTHR44523">
    <property type="entry name" value="TETRATRICOPEPTIDE REPEAT PROTEIN 13"/>
    <property type="match status" value="1"/>
</dbReference>
<feature type="repeat" description="TPR" evidence="1">
    <location>
        <begin position="373"/>
        <end position="406"/>
    </location>
</feature>
<dbReference type="STRING" id="8022.A0A060W7U2"/>
<dbReference type="SMART" id="SM00028">
    <property type="entry name" value="TPR"/>
    <property type="match status" value="6"/>
</dbReference>
<dbReference type="Proteomes" id="UP000193380">
    <property type="component" value="Unassembled WGS sequence"/>
</dbReference>
<dbReference type="Pfam" id="PF00515">
    <property type="entry name" value="TPR_1"/>
    <property type="match status" value="1"/>
</dbReference>
<dbReference type="PROSITE" id="PS50293">
    <property type="entry name" value="TPR_REGION"/>
    <property type="match status" value="1"/>
</dbReference>
<dbReference type="PaxDb" id="8022-A0A060W7U2"/>
<evidence type="ECO:0000256" key="1">
    <source>
        <dbReference type="PROSITE-ProRule" id="PRU00339"/>
    </source>
</evidence>
<gene>
    <name evidence="2" type="ORF">GSONMT00069056001</name>
</gene>
<dbReference type="EMBL" id="FR904439">
    <property type="protein sequence ID" value="CDQ63363.1"/>
    <property type="molecule type" value="Genomic_DNA"/>
</dbReference>
<dbReference type="Gene3D" id="1.10.3290.20">
    <property type="match status" value="1"/>
</dbReference>
<dbReference type="Pfam" id="PF13181">
    <property type="entry name" value="TPR_8"/>
    <property type="match status" value="1"/>
</dbReference>
<evidence type="ECO:0000313" key="2">
    <source>
        <dbReference type="EMBL" id="CDQ63363.1"/>
    </source>
</evidence>
<dbReference type="AlphaFoldDB" id="A0A060W7U2"/>
<evidence type="ECO:0000313" key="3">
    <source>
        <dbReference type="Proteomes" id="UP000193380"/>
    </source>
</evidence>